<evidence type="ECO:0000259" key="8">
    <source>
        <dbReference type="PROSITE" id="PS50222"/>
    </source>
</evidence>
<dbReference type="InterPro" id="IPR011992">
    <property type="entry name" value="EF-hand-dom_pair"/>
</dbReference>
<dbReference type="GO" id="GO:0005509">
    <property type="term" value="F:calcium ion binding"/>
    <property type="evidence" value="ECO:0007669"/>
    <property type="project" value="InterPro"/>
</dbReference>
<evidence type="ECO:0000313" key="10">
    <source>
        <dbReference type="Proteomes" id="UP000654075"/>
    </source>
</evidence>
<dbReference type="Pfam" id="PF20600">
    <property type="entry name" value="ExoX-like_C"/>
    <property type="match status" value="1"/>
</dbReference>
<comment type="caution">
    <text evidence="9">The sequence shown here is derived from an EMBL/GenBank/DDBJ whole genome shotgun (WGS) entry which is preliminary data.</text>
</comment>
<dbReference type="FunFam" id="1.10.238.10:FF:000077">
    <property type="entry name" value="Centrin 1"/>
    <property type="match status" value="1"/>
</dbReference>
<evidence type="ECO:0000256" key="6">
    <source>
        <dbReference type="ARBA" id="ARBA00023212"/>
    </source>
</evidence>
<dbReference type="FunFam" id="1.10.238.10:FF:000070">
    <property type="entry name" value="Centrin-1"/>
    <property type="match status" value="1"/>
</dbReference>
<feature type="compositionally biased region" description="Low complexity" evidence="7">
    <location>
        <begin position="278"/>
        <end position="299"/>
    </location>
</feature>
<keyword evidence="4" id="KW-0677">Repeat</keyword>
<dbReference type="InterPro" id="IPR046768">
    <property type="entry name" value="ExoX-like_C"/>
</dbReference>
<dbReference type="PROSITE" id="PS50222">
    <property type="entry name" value="EF_HAND_2"/>
    <property type="match status" value="4"/>
</dbReference>
<keyword evidence="6" id="KW-0206">Cytoskeleton</keyword>
<feature type="region of interest" description="Disordered" evidence="7">
    <location>
        <begin position="394"/>
        <end position="415"/>
    </location>
</feature>
<feature type="domain" description="EF-hand" evidence="8">
    <location>
        <begin position="55"/>
        <end position="90"/>
    </location>
</feature>
<accession>A0A813DT70</accession>
<evidence type="ECO:0000256" key="7">
    <source>
        <dbReference type="SAM" id="MobiDB-lite"/>
    </source>
</evidence>
<dbReference type="EMBL" id="CAJNNV010003868">
    <property type="protein sequence ID" value="CAE8589760.1"/>
    <property type="molecule type" value="Genomic_DNA"/>
</dbReference>
<feature type="region of interest" description="Disordered" evidence="7">
    <location>
        <begin position="275"/>
        <end position="299"/>
    </location>
</feature>
<feature type="domain" description="EF-hand" evidence="8">
    <location>
        <begin position="128"/>
        <end position="163"/>
    </location>
</feature>
<keyword evidence="5" id="KW-0106">Calcium</keyword>
<gene>
    <name evidence="9" type="ORF">PGLA1383_LOCUS8495</name>
</gene>
<keyword evidence="6" id="KW-0963">Cytoplasm</keyword>
<dbReference type="PROSITE" id="PS00018">
    <property type="entry name" value="EF_HAND_1"/>
    <property type="match status" value="3"/>
</dbReference>
<evidence type="ECO:0000256" key="3">
    <source>
        <dbReference type="ARBA" id="ARBA00022723"/>
    </source>
</evidence>
<feature type="domain" description="EF-hand" evidence="8">
    <location>
        <begin position="19"/>
        <end position="54"/>
    </location>
</feature>
<comment type="subcellular location">
    <subcellularLocation>
        <location evidence="1">Cytoplasm</location>
        <location evidence="1">Cytoskeleton</location>
    </subcellularLocation>
</comment>
<comment type="similarity">
    <text evidence="2">Belongs to the centrin family.</text>
</comment>
<dbReference type="InterPro" id="IPR018247">
    <property type="entry name" value="EF_Hand_1_Ca_BS"/>
</dbReference>
<dbReference type="AlphaFoldDB" id="A0A813DT70"/>
<dbReference type="InterPro" id="IPR050230">
    <property type="entry name" value="CALM/Myosin/TropC-like"/>
</dbReference>
<dbReference type="Pfam" id="PF13499">
    <property type="entry name" value="EF-hand_7"/>
    <property type="match status" value="2"/>
</dbReference>
<feature type="region of interest" description="Disordered" evidence="7">
    <location>
        <begin position="448"/>
        <end position="478"/>
    </location>
</feature>
<dbReference type="PANTHER" id="PTHR23048:SF59">
    <property type="entry name" value="EF-HAND SUPERFAMILY PROTEIN"/>
    <property type="match status" value="1"/>
</dbReference>
<proteinExistence type="inferred from homology"/>
<evidence type="ECO:0000256" key="1">
    <source>
        <dbReference type="ARBA" id="ARBA00004245"/>
    </source>
</evidence>
<dbReference type="SMART" id="SM00054">
    <property type="entry name" value="EFh"/>
    <property type="match status" value="4"/>
</dbReference>
<keyword evidence="3" id="KW-0479">Metal-binding</keyword>
<feature type="compositionally biased region" description="Polar residues" evidence="7">
    <location>
        <begin position="467"/>
        <end position="476"/>
    </location>
</feature>
<reference evidence="9" key="1">
    <citation type="submission" date="2021-02" db="EMBL/GenBank/DDBJ databases">
        <authorList>
            <person name="Dougan E. K."/>
            <person name="Rhodes N."/>
            <person name="Thang M."/>
            <person name="Chan C."/>
        </authorList>
    </citation>
    <scope>NUCLEOTIDE SEQUENCE</scope>
</reference>
<evidence type="ECO:0000256" key="2">
    <source>
        <dbReference type="ARBA" id="ARBA00005253"/>
    </source>
</evidence>
<evidence type="ECO:0000313" key="9">
    <source>
        <dbReference type="EMBL" id="CAE8589760.1"/>
    </source>
</evidence>
<dbReference type="SUPFAM" id="SSF47473">
    <property type="entry name" value="EF-hand"/>
    <property type="match status" value="1"/>
</dbReference>
<dbReference type="InterPro" id="IPR002048">
    <property type="entry name" value="EF_hand_dom"/>
</dbReference>
<feature type="domain" description="EF-hand" evidence="8">
    <location>
        <begin position="92"/>
        <end position="127"/>
    </location>
</feature>
<dbReference type="OrthoDB" id="26525at2759"/>
<dbReference type="PANTHER" id="PTHR23048">
    <property type="entry name" value="MYOSIN LIGHT CHAIN 1, 3"/>
    <property type="match status" value="1"/>
</dbReference>
<dbReference type="GO" id="GO:0016460">
    <property type="term" value="C:myosin II complex"/>
    <property type="evidence" value="ECO:0007669"/>
    <property type="project" value="TreeGrafter"/>
</dbReference>
<dbReference type="Proteomes" id="UP000654075">
    <property type="component" value="Unassembled WGS sequence"/>
</dbReference>
<feature type="compositionally biased region" description="Polar residues" evidence="7">
    <location>
        <begin position="396"/>
        <end position="408"/>
    </location>
</feature>
<dbReference type="Gene3D" id="1.10.238.10">
    <property type="entry name" value="EF-hand"/>
    <property type="match status" value="2"/>
</dbReference>
<protein>
    <recommendedName>
        <fullName evidence="8">EF-hand domain-containing protein</fullName>
    </recommendedName>
</protein>
<evidence type="ECO:0000256" key="4">
    <source>
        <dbReference type="ARBA" id="ARBA00022737"/>
    </source>
</evidence>
<feature type="compositionally biased region" description="Acidic residues" evidence="7">
    <location>
        <begin position="619"/>
        <end position="628"/>
    </location>
</feature>
<sequence length="737" mass="82017">MALRRFNAGGKKQKELTEEQKQEIKEAFDLFDTDGSGEIDSKELKVAMRALGFEPKKEEIQKMISDVDDDGSGTIGYEEFLKMMTHKILNRDPKDEILKAFRLFDDDETGKISFKNLKRVAKELGERMTDEELQEMVDEADRDGDGEVNEEEFLRIMKKTNLFCIQGSDRKQFSRAKYCLVCNKVKKHGSSHKTATKHNFRDLNDDEIIQLVQSQGPAALAGPQGYVINFGKHKGRSMLDVKEIDPGYFAWAFKSKVHIHRPAFGNAMVENGLMPETSTSAGDAGGIASSSSSSSSALSSPAMQQEILQLIDEGFKQVAVDGPNKHAGQELEQEPVLDAMGPQGEDKDQGHSAASQLQWVWHRRELERTLVHAEHTRAGKAAGQIAHSKYVRLRQRSSSYGTGPQQRSRAQEQRSLLELQRASPEELVQLMLQDKLLDSLHGHHCPDAGCADRLGGTGRPSRLGTGARSSSASKSKTFPAVRQPTPFYCSLDLQTRLKEFVVDKGATRALDLGEYMNPKDLVVLLAGVSSTGHFLNKDLKSVTHFLGTNYPGMKAISYPSVDEWATRVSQQLVTDKDRRRQCMLSMTKPEIEDLQDMLDALQPQGRPQPSKGHGREAASEAESEELEETPSTPEVPAPKRPAKSRLLATGSSSENKGGLQNLIQSLIKALEASPVPPNKQNLKELAAKGADQAWQSSDERKDAIASLKIGEIQRRRFEKYRPDLYTWCDNAQKFIRV</sequence>
<organism evidence="9 10">
    <name type="scientific">Polarella glacialis</name>
    <name type="common">Dinoflagellate</name>
    <dbReference type="NCBI Taxonomy" id="89957"/>
    <lineage>
        <taxon>Eukaryota</taxon>
        <taxon>Sar</taxon>
        <taxon>Alveolata</taxon>
        <taxon>Dinophyceae</taxon>
        <taxon>Suessiales</taxon>
        <taxon>Suessiaceae</taxon>
        <taxon>Polarella</taxon>
    </lineage>
</organism>
<name>A0A813DT70_POLGL</name>
<keyword evidence="10" id="KW-1185">Reference proteome</keyword>
<evidence type="ECO:0000256" key="5">
    <source>
        <dbReference type="ARBA" id="ARBA00022837"/>
    </source>
</evidence>
<dbReference type="CDD" id="cd00051">
    <property type="entry name" value="EFh"/>
    <property type="match status" value="2"/>
</dbReference>
<feature type="region of interest" description="Disordered" evidence="7">
    <location>
        <begin position="601"/>
        <end position="657"/>
    </location>
</feature>